<evidence type="ECO:0008006" key="3">
    <source>
        <dbReference type="Google" id="ProtNLM"/>
    </source>
</evidence>
<dbReference type="InterPro" id="IPR021269">
    <property type="entry name" value="DUF2848"/>
</dbReference>
<sequence>MTTATTSLTLRVEGTDETIELTDFRSIVAGYTGRDAQKVQHHIDELAAIGVAPPPQIPMIYPMPDGAVTSTADLTVAGDNTSGEVEPVLIRHHGTFYLGVGSDHTDRTLETVDIGDSKAACPKPISDTVVPVDDWAAFDWDACAMRSTVDGVIYQSGGLSGLRRPDDLWAIVAERLELRDDEDVVCFAGTLPLLNGEFVPGTAWNVELTTPSGESIGHSYTITTKEN</sequence>
<dbReference type="RefSeq" id="WP_161897146.1">
    <property type="nucleotide sequence ID" value="NZ_BJOV01000005.1"/>
</dbReference>
<dbReference type="GO" id="GO:0003824">
    <property type="term" value="F:catalytic activity"/>
    <property type="evidence" value="ECO:0007669"/>
    <property type="project" value="InterPro"/>
</dbReference>
<organism evidence="1 2">
    <name type="scientific">Gordonia spumicola</name>
    <dbReference type="NCBI Taxonomy" id="589161"/>
    <lineage>
        <taxon>Bacteria</taxon>
        <taxon>Bacillati</taxon>
        <taxon>Actinomycetota</taxon>
        <taxon>Actinomycetes</taxon>
        <taxon>Mycobacteriales</taxon>
        <taxon>Gordoniaceae</taxon>
        <taxon>Gordonia</taxon>
    </lineage>
</organism>
<gene>
    <name evidence="1" type="ORF">nbrc107696_41060</name>
</gene>
<dbReference type="EMBL" id="BJOV01000005">
    <property type="protein sequence ID" value="GEE03660.1"/>
    <property type="molecule type" value="Genomic_DNA"/>
</dbReference>
<dbReference type="OrthoDB" id="9792678at2"/>
<keyword evidence="2" id="KW-1185">Reference proteome</keyword>
<reference evidence="2" key="1">
    <citation type="submission" date="2019-06" db="EMBL/GenBank/DDBJ databases">
        <title>Gordonia isolated from sludge of a wastewater treatment plant.</title>
        <authorList>
            <person name="Tamura T."/>
            <person name="Aoyama K."/>
            <person name="Kang Y."/>
            <person name="Saito S."/>
            <person name="Akiyama N."/>
            <person name="Yazawa K."/>
            <person name="Gonoi T."/>
            <person name="Mikami Y."/>
        </authorList>
    </citation>
    <scope>NUCLEOTIDE SEQUENCE [LARGE SCALE GENOMIC DNA]</scope>
    <source>
        <strain evidence="2">NBRC 107696</strain>
    </source>
</reference>
<dbReference type="InterPro" id="IPR036663">
    <property type="entry name" value="Fumarylacetoacetase_C_sf"/>
</dbReference>
<comment type="caution">
    <text evidence="1">The sequence shown here is derived from an EMBL/GenBank/DDBJ whole genome shotgun (WGS) entry which is preliminary data.</text>
</comment>
<dbReference type="AlphaFoldDB" id="A0A7I9VF70"/>
<name>A0A7I9VF70_9ACTN</name>
<dbReference type="Proteomes" id="UP000444960">
    <property type="component" value="Unassembled WGS sequence"/>
</dbReference>
<evidence type="ECO:0000313" key="1">
    <source>
        <dbReference type="EMBL" id="GEE03660.1"/>
    </source>
</evidence>
<proteinExistence type="predicted"/>
<accession>A0A7I9VF70</accession>
<evidence type="ECO:0000313" key="2">
    <source>
        <dbReference type="Proteomes" id="UP000444960"/>
    </source>
</evidence>
<dbReference type="Pfam" id="PF11010">
    <property type="entry name" value="DUF2848"/>
    <property type="match status" value="1"/>
</dbReference>
<protein>
    <recommendedName>
        <fullName evidence="3">DUF2848 domain-containing protein</fullName>
    </recommendedName>
</protein>
<dbReference type="SUPFAM" id="SSF56529">
    <property type="entry name" value="FAH"/>
    <property type="match status" value="1"/>
</dbReference>